<keyword evidence="1" id="KW-0732">Signal</keyword>
<evidence type="ECO:0000313" key="2">
    <source>
        <dbReference type="EMBL" id="CAK8691466.1"/>
    </source>
</evidence>
<gene>
    <name evidence="2" type="ORF">CVLEPA_LOCUS24171</name>
</gene>
<name>A0ABP0GI85_CLALP</name>
<evidence type="ECO:0008006" key="4">
    <source>
        <dbReference type="Google" id="ProtNLM"/>
    </source>
</evidence>
<keyword evidence="3" id="KW-1185">Reference proteome</keyword>
<dbReference type="Proteomes" id="UP001642483">
    <property type="component" value="Unassembled WGS sequence"/>
</dbReference>
<dbReference type="EMBL" id="CAWYQH010000119">
    <property type="protein sequence ID" value="CAK8691466.1"/>
    <property type="molecule type" value="Genomic_DNA"/>
</dbReference>
<evidence type="ECO:0000313" key="3">
    <source>
        <dbReference type="Proteomes" id="UP001642483"/>
    </source>
</evidence>
<protein>
    <recommendedName>
        <fullName evidence="4">Secreted protein</fullName>
    </recommendedName>
</protein>
<feature type="chain" id="PRO_5047083153" description="Secreted protein" evidence="1">
    <location>
        <begin position="22"/>
        <end position="100"/>
    </location>
</feature>
<comment type="caution">
    <text evidence="2">The sequence shown here is derived from an EMBL/GenBank/DDBJ whole genome shotgun (WGS) entry which is preliminary data.</text>
</comment>
<evidence type="ECO:0000256" key="1">
    <source>
        <dbReference type="SAM" id="SignalP"/>
    </source>
</evidence>
<organism evidence="2 3">
    <name type="scientific">Clavelina lepadiformis</name>
    <name type="common">Light-bulb sea squirt</name>
    <name type="synonym">Ascidia lepadiformis</name>
    <dbReference type="NCBI Taxonomy" id="159417"/>
    <lineage>
        <taxon>Eukaryota</taxon>
        <taxon>Metazoa</taxon>
        <taxon>Chordata</taxon>
        <taxon>Tunicata</taxon>
        <taxon>Ascidiacea</taxon>
        <taxon>Aplousobranchia</taxon>
        <taxon>Clavelinidae</taxon>
        <taxon>Clavelina</taxon>
    </lineage>
</organism>
<feature type="signal peptide" evidence="1">
    <location>
        <begin position="1"/>
        <end position="21"/>
    </location>
</feature>
<reference evidence="2 3" key="1">
    <citation type="submission" date="2024-02" db="EMBL/GenBank/DDBJ databases">
        <authorList>
            <person name="Daric V."/>
            <person name="Darras S."/>
        </authorList>
    </citation>
    <scope>NUCLEOTIDE SEQUENCE [LARGE SCALE GENOMIC DNA]</scope>
</reference>
<sequence length="100" mass="11735">MNGRFLFSLLVICFLAYSAECQELRPISIGPIVGHRIYFWRPHYTYRIIRICTWRCYCLKLPNPFTFQSSAFPVPVSSSQCLSSARRPVERPRQIFETKA</sequence>
<proteinExistence type="predicted"/>
<accession>A0ABP0GI85</accession>